<proteinExistence type="predicted"/>
<organism evidence="2 3">
    <name type="scientific">Wolfiporia cocos (strain MD-104)</name>
    <name type="common">Brown rot fungus</name>
    <dbReference type="NCBI Taxonomy" id="742152"/>
    <lineage>
        <taxon>Eukaryota</taxon>
        <taxon>Fungi</taxon>
        <taxon>Dikarya</taxon>
        <taxon>Basidiomycota</taxon>
        <taxon>Agaricomycotina</taxon>
        <taxon>Agaricomycetes</taxon>
        <taxon>Polyporales</taxon>
        <taxon>Phaeolaceae</taxon>
        <taxon>Wolfiporia</taxon>
    </lineage>
</organism>
<dbReference type="STRING" id="742152.A0A2H3JT94"/>
<sequence length="359" mass="38711">MDSFLASDFQSPRHNDEGSQFDGSPNIGSPYDSFEFASEFQHDSHFPHTPSYNGSYQNSPYSINSELPPLDDSAIGLFDTATRISINEEYDPSEYDLPNTSSLLTIDDAFMSSESFPHVSITPPFEQKNDSNVSPPAFDHSSPASSNGGEDDNRSVASSSYVNNFTQEMERLHFESPAWRNANLPSSGGASPPSTKAQSPPQLMIPASPSPPPTINAPAGDGMLNGPQLHIVPATPISGGADRAQPVLFQTAVPEGMQQPSDGTSWNQPSQAHQLSPPDQNQGPRGWPTEMKRPARVSGSSTSCCLRRHNAHGASPTHLCARRSGTRPPWCIKLVVWALMAVCWLPTTGEGQRLPGLSI</sequence>
<accession>A0A2H3JT94</accession>
<dbReference type="OrthoDB" id="4748970at2759"/>
<feature type="region of interest" description="Disordered" evidence="1">
    <location>
        <begin position="255"/>
        <end position="301"/>
    </location>
</feature>
<protein>
    <submittedName>
        <fullName evidence="2">Uncharacterized protein</fullName>
    </submittedName>
</protein>
<feature type="compositionally biased region" description="Polar residues" evidence="1">
    <location>
        <begin position="258"/>
        <end position="283"/>
    </location>
</feature>
<feature type="region of interest" description="Disordered" evidence="1">
    <location>
        <begin position="1"/>
        <end position="69"/>
    </location>
</feature>
<reference evidence="2 3" key="1">
    <citation type="journal article" date="2012" name="Science">
        <title>The Paleozoic origin of enzymatic lignin decomposition reconstructed from 31 fungal genomes.</title>
        <authorList>
            <person name="Floudas D."/>
            <person name="Binder M."/>
            <person name="Riley R."/>
            <person name="Barry K."/>
            <person name="Blanchette R.A."/>
            <person name="Henrissat B."/>
            <person name="Martinez A.T."/>
            <person name="Otillar R."/>
            <person name="Spatafora J.W."/>
            <person name="Yadav J.S."/>
            <person name="Aerts A."/>
            <person name="Benoit I."/>
            <person name="Boyd A."/>
            <person name="Carlson A."/>
            <person name="Copeland A."/>
            <person name="Coutinho P.M."/>
            <person name="de Vries R.P."/>
            <person name="Ferreira P."/>
            <person name="Findley K."/>
            <person name="Foster B."/>
            <person name="Gaskell J."/>
            <person name="Glotzer D."/>
            <person name="Gorecki P."/>
            <person name="Heitman J."/>
            <person name="Hesse C."/>
            <person name="Hori C."/>
            <person name="Igarashi K."/>
            <person name="Jurgens J.A."/>
            <person name="Kallen N."/>
            <person name="Kersten P."/>
            <person name="Kohler A."/>
            <person name="Kuees U."/>
            <person name="Kumar T.K.A."/>
            <person name="Kuo A."/>
            <person name="LaButti K."/>
            <person name="Larrondo L.F."/>
            <person name="Lindquist E."/>
            <person name="Ling A."/>
            <person name="Lombard V."/>
            <person name="Lucas S."/>
            <person name="Lundell T."/>
            <person name="Martin R."/>
            <person name="McLaughlin D.J."/>
            <person name="Morgenstern I."/>
            <person name="Morin E."/>
            <person name="Murat C."/>
            <person name="Nagy L.G."/>
            <person name="Nolan M."/>
            <person name="Ohm R.A."/>
            <person name="Patyshakuliyeva A."/>
            <person name="Rokas A."/>
            <person name="Ruiz-Duenas F.J."/>
            <person name="Sabat G."/>
            <person name="Salamov A."/>
            <person name="Samejima M."/>
            <person name="Schmutz J."/>
            <person name="Slot J.C."/>
            <person name="St John F."/>
            <person name="Stenlid J."/>
            <person name="Sun H."/>
            <person name="Sun S."/>
            <person name="Syed K."/>
            <person name="Tsang A."/>
            <person name="Wiebenga A."/>
            <person name="Young D."/>
            <person name="Pisabarro A."/>
            <person name="Eastwood D.C."/>
            <person name="Martin F."/>
            <person name="Cullen D."/>
            <person name="Grigoriev I.V."/>
            <person name="Hibbett D.S."/>
        </authorList>
    </citation>
    <scope>NUCLEOTIDE SEQUENCE [LARGE SCALE GENOMIC DNA]</scope>
    <source>
        <strain evidence="2 3">MD-104</strain>
    </source>
</reference>
<keyword evidence="3" id="KW-1185">Reference proteome</keyword>
<evidence type="ECO:0000313" key="3">
    <source>
        <dbReference type="Proteomes" id="UP000218811"/>
    </source>
</evidence>
<feature type="compositionally biased region" description="Polar residues" evidence="1">
    <location>
        <begin position="183"/>
        <end position="201"/>
    </location>
</feature>
<dbReference type="EMBL" id="KB468124">
    <property type="protein sequence ID" value="PCH42109.1"/>
    <property type="molecule type" value="Genomic_DNA"/>
</dbReference>
<name>A0A2H3JT94_WOLCO</name>
<feature type="region of interest" description="Disordered" evidence="1">
    <location>
        <begin position="179"/>
        <end position="238"/>
    </location>
</feature>
<feature type="region of interest" description="Disordered" evidence="1">
    <location>
        <begin position="121"/>
        <end position="157"/>
    </location>
</feature>
<evidence type="ECO:0000313" key="2">
    <source>
        <dbReference type="EMBL" id="PCH42109.1"/>
    </source>
</evidence>
<feature type="compositionally biased region" description="Polar residues" evidence="1">
    <location>
        <begin position="50"/>
        <end position="65"/>
    </location>
</feature>
<dbReference type="Proteomes" id="UP000218811">
    <property type="component" value="Unassembled WGS sequence"/>
</dbReference>
<dbReference type="AlphaFoldDB" id="A0A2H3JT94"/>
<evidence type="ECO:0000256" key="1">
    <source>
        <dbReference type="SAM" id="MobiDB-lite"/>
    </source>
</evidence>
<gene>
    <name evidence="2" type="ORF">WOLCODRAFT_143869</name>
</gene>